<gene>
    <name evidence="2" type="ORF">EV210_104150</name>
</gene>
<dbReference type="OrthoDB" id="1677843at2"/>
<sequence length="374" mass="41880">MQEIAIGALRPGMRLAQQIHSPDDKMSLGQGTVLTELWIRKLKEWGRNSVRIACALPQTDQGFGELDALLHQVFEFAGSEQGSSHIKSSHSQYDEFQEVCQSVENQLRRIYFLARCGRPIPLSELEQLAKQRLYPLLDKKETFLYIHAAGRADAYLYRHAIDVALLAGLLGRWLGYAQTEVRSLVYAGLLLDIGKAKVAFEIIAKSGPLTLEEMELSKNHVRYSLQLLVDNRYVEKPVLDGILQHHERIDGLGYPLGLDEKTISPFARLLAVADVYDALISDRYYKQGISPFAALYTMLYEMSGHFDSHVFGTFIDRMRQSLTGAKVLLSNGASGKISFFECFPNLQPVVGLEDGTTLDLSSRADISIARIIVT</sequence>
<dbReference type="EMBL" id="SLUI01000004">
    <property type="protein sequence ID" value="TCL38182.1"/>
    <property type="molecule type" value="Genomic_DNA"/>
</dbReference>
<dbReference type="InterPro" id="IPR003607">
    <property type="entry name" value="HD/PDEase_dom"/>
</dbReference>
<comment type="caution">
    <text evidence="2">The sequence shown here is derived from an EMBL/GenBank/DDBJ whole genome shotgun (WGS) entry which is preliminary data.</text>
</comment>
<dbReference type="InterPro" id="IPR037522">
    <property type="entry name" value="HD_GYP_dom"/>
</dbReference>
<proteinExistence type="predicted"/>
<organism evidence="2 3">
    <name type="scientific">Anaerospora hongkongensis</name>
    <dbReference type="NCBI Taxonomy" id="244830"/>
    <lineage>
        <taxon>Bacteria</taxon>
        <taxon>Bacillati</taxon>
        <taxon>Bacillota</taxon>
        <taxon>Negativicutes</taxon>
        <taxon>Selenomonadales</taxon>
        <taxon>Sporomusaceae</taxon>
        <taxon>Anaerospora</taxon>
    </lineage>
</organism>
<reference evidence="2 3" key="1">
    <citation type="submission" date="2019-03" db="EMBL/GenBank/DDBJ databases">
        <title>Genomic Encyclopedia of Type Strains, Phase IV (KMG-IV): sequencing the most valuable type-strain genomes for metagenomic binning, comparative biology and taxonomic classification.</title>
        <authorList>
            <person name="Goeker M."/>
        </authorList>
    </citation>
    <scope>NUCLEOTIDE SEQUENCE [LARGE SCALE GENOMIC DNA]</scope>
    <source>
        <strain evidence="2 3">DSM 15969</strain>
    </source>
</reference>
<dbReference type="SUPFAM" id="SSF109604">
    <property type="entry name" value="HD-domain/PDEase-like"/>
    <property type="match status" value="1"/>
</dbReference>
<keyword evidence="3" id="KW-1185">Reference proteome</keyword>
<dbReference type="PROSITE" id="PS51832">
    <property type="entry name" value="HD_GYP"/>
    <property type="match status" value="1"/>
</dbReference>
<dbReference type="Pfam" id="PF13487">
    <property type="entry name" value="HD_5"/>
    <property type="match status" value="1"/>
</dbReference>
<dbReference type="RefSeq" id="WP_132077768.1">
    <property type="nucleotide sequence ID" value="NZ_SLUI01000004.1"/>
</dbReference>
<feature type="domain" description="HD-GYP" evidence="1">
    <location>
        <begin position="134"/>
        <end position="330"/>
    </location>
</feature>
<dbReference type="CDD" id="cd00077">
    <property type="entry name" value="HDc"/>
    <property type="match status" value="1"/>
</dbReference>
<dbReference type="PANTHER" id="PTHR43155:SF2">
    <property type="entry name" value="CYCLIC DI-GMP PHOSPHODIESTERASE PA4108"/>
    <property type="match status" value="1"/>
</dbReference>
<evidence type="ECO:0000313" key="3">
    <source>
        <dbReference type="Proteomes" id="UP000295063"/>
    </source>
</evidence>
<dbReference type="Proteomes" id="UP000295063">
    <property type="component" value="Unassembled WGS sequence"/>
</dbReference>
<dbReference type="PANTHER" id="PTHR43155">
    <property type="entry name" value="CYCLIC DI-GMP PHOSPHODIESTERASE PA4108-RELATED"/>
    <property type="match status" value="1"/>
</dbReference>
<evidence type="ECO:0000259" key="1">
    <source>
        <dbReference type="PROSITE" id="PS51832"/>
    </source>
</evidence>
<evidence type="ECO:0000313" key="2">
    <source>
        <dbReference type="EMBL" id="TCL38182.1"/>
    </source>
</evidence>
<protein>
    <submittedName>
        <fullName evidence="2">HD-GYP domain-containing protein (C-di-GMP phosphodiesterase class II)</fullName>
    </submittedName>
</protein>
<dbReference type="Gene3D" id="1.10.3210.10">
    <property type="entry name" value="Hypothetical protein af1432"/>
    <property type="match status" value="1"/>
</dbReference>
<name>A0A4R1Q0D6_9FIRM</name>
<accession>A0A4R1Q0D6</accession>
<dbReference type="SMART" id="SM00471">
    <property type="entry name" value="HDc"/>
    <property type="match status" value="1"/>
</dbReference>
<dbReference type="AlphaFoldDB" id="A0A4R1Q0D6"/>